<feature type="transmembrane region" description="Helical" evidence="5">
    <location>
        <begin position="126"/>
        <end position="153"/>
    </location>
</feature>
<dbReference type="InterPro" id="IPR035400">
    <property type="entry name" value="Urocanase_N"/>
</dbReference>
<keyword evidence="8" id="KW-1185">Reference proteome</keyword>
<feature type="domain" description="PDZ" evidence="6">
    <location>
        <begin position="198"/>
        <end position="280"/>
    </location>
</feature>
<gene>
    <name evidence="7" type="ORF">GSOID_T00016214001</name>
</gene>
<dbReference type="InterPro" id="IPR008952">
    <property type="entry name" value="Tetraspanin_EC2_sf"/>
</dbReference>
<dbReference type="SUPFAM" id="SSF111326">
    <property type="entry name" value="Urocanase"/>
    <property type="match status" value="1"/>
</dbReference>
<feature type="domain" description="PDZ" evidence="6">
    <location>
        <begin position="311"/>
        <end position="393"/>
    </location>
</feature>
<reference evidence="7" key="1">
    <citation type="journal article" date="2010" name="Science">
        <title>Plasticity of animal genome architecture unmasked by rapid evolution of a pelagic tunicate.</title>
        <authorList>
            <person name="Denoeud F."/>
            <person name="Henriet S."/>
            <person name="Mungpakdee S."/>
            <person name="Aury J.M."/>
            <person name="Da Silva C."/>
            <person name="Brinkmann H."/>
            <person name="Mikhaleva J."/>
            <person name="Olsen L.C."/>
            <person name="Jubin C."/>
            <person name="Canestro C."/>
            <person name="Bouquet J.M."/>
            <person name="Danks G."/>
            <person name="Poulain J."/>
            <person name="Campsteijn C."/>
            <person name="Adamski M."/>
            <person name="Cross I."/>
            <person name="Yadetie F."/>
            <person name="Muffato M."/>
            <person name="Louis A."/>
            <person name="Butcher S."/>
            <person name="Tsagkogeorga G."/>
            <person name="Konrad A."/>
            <person name="Singh S."/>
            <person name="Jensen M.F."/>
            <person name="Cong E.H."/>
            <person name="Eikeseth-Otteraa H."/>
            <person name="Noel B."/>
            <person name="Anthouard V."/>
            <person name="Porcel B.M."/>
            <person name="Kachouri-Lafond R."/>
            <person name="Nishino A."/>
            <person name="Ugolini M."/>
            <person name="Chourrout P."/>
            <person name="Nishida H."/>
            <person name="Aasland R."/>
            <person name="Huzurbazar S."/>
            <person name="Westhof E."/>
            <person name="Delsuc F."/>
            <person name="Lehrach H."/>
            <person name="Reinhardt R."/>
            <person name="Weissenbach J."/>
            <person name="Roy S.W."/>
            <person name="Artiguenave F."/>
            <person name="Postlethwait J.H."/>
            <person name="Manak J.R."/>
            <person name="Thompson E.M."/>
            <person name="Jaillon O."/>
            <person name="Du Pasquier L."/>
            <person name="Boudinot P."/>
            <person name="Liberles D.A."/>
            <person name="Volff J.N."/>
            <person name="Philippe H."/>
            <person name="Lenhard B."/>
            <person name="Roest Crollius H."/>
            <person name="Wincker P."/>
            <person name="Chourrout D."/>
        </authorList>
    </citation>
    <scope>NUCLEOTIDE SEQUENCE [LARGE SCALE GENOMIC DNA]</scope>
</reference>
<keyword evidence="5" id="KW-0812">Transmembrane</keyword>
<dbReference type="InterPro" id="IPR051067">
    <property type="entry name" value="NHER"/>
</dbReference>
<proteinExistence type="predicted"/>
<evidence type="ECO:0000256" key="5">
    <source>
        <dbReference type="SAM" id="Phobius"/>
    </source>
</evidence>
<dbReference type="InterPro" id="IPR035085">
    <property type="entry name" value="Urocanase_Rossmann-like"/>
</dbReference>
<evidence type="ECO:0000256" key="3">
    <source>
        <dbReference type="ARBA" id="ARBA00022737"/>
    </source>
</evidence>
<feature type="domain" description="PDZ" evidence="6">
    <location>
        <begin position="1028"/>
        <end position="1107"/>
    </location>
</feature>
<evidence type="ECO:0000313" key="8">
    <source>
        <dbReference type="Proteomes" id="UP000001307"/>
    </source>
</evidence>
<feature type="domain" description="PDZ" evidence="6">
    <location>
        <begin position="544"/>
        <end position="618"/>
    </location>
</feature>
<dbReference type="InterPro" id="IPR038364">
    <property type="entry name" value="Urocanase_central_sf"/>
</dbReference>
<keyword evidence="2" id="KW-1003">Cell membrane</keyword>
<feature type="domain" description="PDZ" evidence="6">
    <location>
        <begin position="439"/>
        <end position="506"/>
    </location>
</feature>
<keyword evidence="3" id="KW-0677">Repeat</keyword>
<dbReference type="EMBL" id="FN653744">
    <property type="protein sequence ID" value="CBY15923.1"/>
    <property type="molecule type" value="Genomic_DNA"/>
</dbReference>
<comment type="subcellular location">
    <subcellularLocation>
        <location evidence="1">Cell membrane</location>
    </subcellularLocation>
</comment>
<dbReference type="FunFam" id="3.40.1770.10:FF:000002">
    <property type="entry name" value="Urocanate hydratase 1"/>
    <property type="match status" value="1"/>
</dbReference>
<dbReference type="InterPro" id="IPR036190">
    <property type="entry name" value="Urocanase_sf"/>
</dbReference>
<dbReference type="Pfam" id="PF17391">
    <property type="entry name" value="Urocanase_N"/>
    <property type="match status" value="1"/>
</dbReference>
<dbReference type="GO" id="GO:0043495">
    <property type="term" value="F:protein-membrane adaptor activity"/>
    <property type="evidence" value="ECO:0007669"/>
    <property type="project" value="TreeGrafter"/>
</dbReference>
<dbReference type="InParanoid" id="E4Y229"/>
<feature type="compositionally biased region" description="Basic residues" evidence="4">
    <location>
        <begin position="1272"/>
        <end position="1283"/>
    </location>
</feature>
<evidence type="ECO:0000259" key="6">
    <source>
        <dbReference type="PROSITE" id="PS50106"/>
    </source>
</evidence>
<dbReference type="GO" id="GO:0072659">
    <property type="term" value="P:protein localization to plasma membrane"/>
    <property type="evidence" value="ECO:0007669"/>
    <property type="project" value="TreeGrafter"/>
</dbReference>
<feature type="domain" description="PDZ" evidence="6">
    <location>
        <begin position="708"/>
        <end position="789"/>
    </location>
</feature>
<evidence type="ECO:0000313" key="7">
    <source>
        <dbReference type="EMBL" id="CBY15923.1"/>
    </source>
</evidence>
<dbReference type="OrthoDB" id="10007415at2759"/>
<dbReference type="PROSITE" id="PS50106">
    <property type="entry name" value="PDZ"/>
    <property type="match status" value="9"/>
</dbReference>
<feature type="compositionally biased region" description="Basic residues" evidence="4">
    <location>
        <begin position="1305"/>
        <end position="1314"/>
    </location>
</feature>
<feature type="region of interest" description="Disordered" evidence="4">
    <location>
        <begin position="1301"/>
        <end position="1352"/>
    </location>
</feature>
<dbReference type="Pfam" id="PF01175">
    <property type="entry name" value="Urocanase"/>
    <property type="match status" value="1"/>
</dbReference>
<protein>
    <recommendedName>
        <fullName evidence="6">PDZ domain-containing protein</fullName>
    </recommendedName>
</protein>
<dbReference type="GO" id="GO:0016324">
    <property type="term" value="C:apical plasma membrane"/>
    <property type="evidence" value="ECO:0007669"/>
    <property type="project" value="TreeGrafter"/>
</dbReference>
<feature type="compositionally biased region" description="Basic and acidic residues" evidence="4">
    <location>
        <begin position="1340"/>
        <end position="1352"/>
    </location>
</feature>
<dbReference type="InterPro" id="IPR036034">
    <property type="entry name" value="PDZ_sf"/>
</dbReference>
<dbReference type="PANTHER" id="PTHR14191:SF29">
    <property type="entry name" value="PDZ DOMAIN-CONTAINING PROTEIN"/>
    <property type="match status" value="1"/>
</dbReference>
<dbReference type="CDD" id="cd06768">
    <property type="entry name" value="PDZ_NHERF-like"/>
    <property type="match status" value="6"/>
</dbReference>
<evidence type="ECO:0000256" key="1">
    <source>
        <dbReference type="ARBA" id="ARBA00004236"/>
    </source>
</evidence>
<accession>E4Y229</accession>
<feature type="domain" description="PDZ" evidence="6">
    <location>
        <begin position="930"/>
        <end position="1017"/>
    </location>
</feature>
<dbReference type="Gene3D" id="3.40.50.10730">
    <property type="entry name" value="Urocanase like domains"/>
    <property type="match status" value="1"/>
</dbReference>
<dbReference type="InterPro" id="IPR041489">
    <property type="entry name" value="PDZ_6"/>
</dbReference>
<dbReference type="PANTHER" id="PTHR14191">
    <property type="entry name" value="PDZ DOMAIN CONTAINING PROTEIN"/>
    <property type="match status" value="1"/>
</dbReference>
<feature type="region of interest" description="Disordered" evidence="4">
    <location>
        <begin position="1230"/>
        <end position="1285"/>
    </location>
</feature>
<dbReference type="Proteomes" id="UP000001307">
    <property type="component" value="Unassembled WGS sequence"/>
</dbReference>
<evidence type="ECO:0000256" key="2">
    <source>
        <dbReference type="ARBA" id="ARBA00022475"/>
    </source>
</evidence>
<dbReference type="InterPro" id="IPR001478">
    <property type="entry name" value="PDZ"/>
</dbReference>
<feature type="compositionally biased region" description="Basic and acidic residues" evidence="4">
    <location>
        <begin position="1315"/>
        <end position="1324"/>
    </location>
</feature>
<dbReference type="GO" id="GO:0005102">
    <property type="term" value="F:signaling receptor binding"/>
    <property type="evidence" value="ECO:0007669"/>
    <property type="project" value="TreeGrafter"/>
</dbReference>
<keyword evidence="5" id="KW-0472">Membrane</keyword>
<dbReference type="SUPFAM" id="SSF50156">
    <property type="entry name" value="PDZ domain-like"/>
    <property type="match status" value="9"/>
</dbReference>
<evidence type="ECO:0000256" key="4">
    <source>
        <dbReference type="SAM" id="MobiDB-lite"/>
    </source>
</evidence>
<keyword evidence="5" id="KW-1133">Transmembrane helix</keyword>
<dbReference type="SUPFAM" id="SSF48652">
    <property type="entry name" value="Tetraspanin"/>
    <property type="match status" value="1"/>
</dbReference>
<dbReference type="Pfam" id="PF00595">
    <property type="entry name" value="PDZ"/>
    <property type="match status" value="5"/>
</dbReference>
<dbReference type="Pfam" id="PF17820">
    <property type="entry name" value="PDZ_6"/>
    <property type="match status" value="3"/>
</dbReference>
<dbReference type="SMART" id="SM00228">
    <property type="entry name" value="PDZ"/>
    <property type="match status" value="9"/>
</dbReference>
<organism evidence="7">
    <name type="scientific">Oikopleura dioica</name>
    <name type="common">Tunicate</name>
    <dbReference type="NCBI Taxonomy" id="34765"/>
    <lineage>
        <taxon>Eukaryota</taxon>
        <taxon>Metazoa</taxon>
        <taxon>Chordata</taxon>
        <taxon>Tunicata</taxon>
        <taxon>Appendicularia</taxon>
        <taxon>Copelata</taxon>
        <taxon>Oikopleuridae</taxon>
        <taxon>Oikopleura</taxon>
    </lineage>
</organism>
<feature type="domain" description="PDZ" evidence="6">
    <location>
        <begin position="801"/>
        <end position="879"/>
    </location>
</feature>
<dbReference type="Gene3D" id="3.40.1770.10">
    <property type="entry name" value="Urocanase superfamily"/>
    <property type="match status" value="1"/>
</dbReference>
<feature type="domain" description="PDZ" evidence="6">
    <location>
        <begin position="1119"/>
        <end position="1197"/>
    </location>
</feature>
<sequence>MAILCTCEIISIFVFIAQKKEDLLQSFGNWYNTEVFMRLDQTKAPTVWQKNRKIVEHVQEALHCCGLQSDSDFQEYHVVSAKDAEQLRHTCIVKNAIRDGEIQRPEFYKNGCFNALIDEGEKFITYLWIISPIVIFNQLVALVSTILFVIYLIKGGKYDDDDEDCSALVDQLDTMSIKSFQDYSRKFQEGEQLPKPKVFRIVKKSRVPSFGIGLEYSEERKGVIVQSIEQDSNAEYAGLTINARIIEINGLVAQGSTIEEVKFKIDAALTEIKILVVEVKADSIYRECKVAVNLRNVEGVTGDENDYKPRLVKLERSDLNEGYGFNLLYLDDRKGEYIEEVTPRGFADRAGLKVGDRIIEVNGMNIETFKSREVVNRIRMSEFSVTMLLVDPKTDGYFRKKAVTITSSLAEEFFDERVGKVRKETEEVISFQAHIKPRYCRLVKAHKEDYGLYVVIDNNRIGQVVRWVDCGGPADRAGLRIGDRIIEVNGINCEYETHQRLVATIKLRFIIDAGKNICHFIVVDEDYDRQYKRGKPRLCRIFKEDGAFGFCVCYDDEKDGHYVEEVDPGGPAERAGLKTGDRVIQINGMNIEADDHEDCIQRLRMCEVEVLLLVTDAKADTHYKNIVDFKIKGMEQIDWDAISIPAEPYFMPLDSDAETEMQEEDTITLGMSDSISLSETKSFTTFTSEGTLRGDLQRSTHALGVPRNCTLLKTDHEQHGFFLAIDRDRNGQVIRRVEKGGPADAAGLRDGDRIIEVNGINCERYSHEQVVDLIKKSGNEIRFLVIDERSDDVKAKNKPYLFRIVQGKSGYGFYIWHDDDGHYVEDITIGSPADRAGLRAGDRIIEINNVNIEKESTEDVFYRIKACHNVVNLLAVDAKTFVYYKKNNIGITAYKADMKFSGWKGWGGFDRGGNAQGIDENSKTISAQSTFILSKDEDEDWGFKLANTTSFDTNEKKIGHNIHWVEKGGPAEYAGLRDGDRLLAVEDVDVTDYANEEVIALLEKASEACEVKLLVQYNESMDAYTPHDVEMVKKPGETFGFHLWFDDQGHYVEDVTIGSIADKAGLKVGDRVKEVNHRNIELEIHENCVSRVRESGDTVHLNVMSVQADQLREVVTPRRVLLTKEKGTFGFYINQDDKGHYFELVQAGLAADKAGVSTGDRLIEIGRVALEGQNHEYVVGKIKSAGESIEITILSTRKELPQMQADELLEDSPIFAQLLGKEKIDYKVAPRMFQNRRRRGKQEKRGTNFNTPSKAKAEGEGDAESADGDKNKLRKRKKKRDGKKVKFDAGEDNVAFTEIDEDEKKKRKKRRKKKEAAGEDKDKLSDDDEQKKQRRKRKQRRDEAVGDEEKIERHKGSIENISESLFLLAALRKKTNAARKGLLMDEVPAHPGLDESVPHAPKRVHGLDSEEIEQALSNALRYVDSAYHDELRTEFLGELNDYGHIYMYRYRPTEIAMKAYPIHLYPWKTKQAACMMHQIMNNLDYAIAQYPNELVTYGGNGQVFSNWMQFRLTMHYLSIMNEEQTLVMNSGHPLGLFPSSRNSPRCIITNGMMIPRFSTPSQYQKSFALGVTQYGQMTAGSWCYIGPQELVLIPGIVHGTTLTVLNAFRRKFGSSSGAGRVFITSGLGGMSGAQAKAATICGCIGVIAEIDKSHLIKRQKQGWLDIYTDDVDEIISLIRHYREEKRATSIGTGFTI</sequence>
<dbReference type="Gene3D" id="2.30.42.10">
    <property type="match status" value="9"/>
</dbReference>
<name>E4Y229_OIKDI</name>